<dbReference type="Pfam" id="PF02602">
    <property type="entry name" value="HEM4"/>
    <property type="match status" value="1"/>
</dbReference>
<evidence type="ECO:0000256" key="6">
    <source>
        <dbReference type="ARBA" id="ARBA00037589"/>
    </source>
</evidence>
<comment type="similarity">
    <text evidence="2 9">Belongs to the uroporphyrinogen-III synthase family.</text>
</comment>
<comment type="function">
    <text evidence="6 9">Catalyzes cyclization of the linear tetrapyrrole, hydroxymethylbilane, to the macrocyclic uroporphyrinogen III.</text>
</comment>
<keyword evidence="5 9" id="KW-0627">Porphyrin biosynthesis</keyword>
<dbReference type="OrthoDB" id="9787650at2"/>
<organism evidence="11 12">
    <name type="scientific">Paracidovorax valerianellae</name>
    <dbReference type="NCBI Taxonomy" id="187868"/>
    <lineage>
        <taxon>Bacteria</taxon>
        <taxon>Pseudomonadati</taxon>
        <taxon>Pseudomonadota</taxon>
        <taxon>Betaproteobacteria</taxon>
        <taxon>Burkholderiales</taxon>
        <taxon>Comamonadaceae</taxon>
        <taxon>Paracidovorax</taxon>
    </lineage>
</organism>
<dbReference type="GO" id="GO:0006782">
    <property type="term" value="P:protoporphyrinogen IX biosynthetic process"/>
    <property type="evidence" value="ECO:0007669"/>
    <property type="project" value="UniProtKB-UniRule"/>
</dbReference>
<dbReference type="CDD" id="cd06578">
    <property type="entry name" value="HemD"/>
    <property type="match status" value="1"/>
</dbReference>
<dbReference type="EC" id="4.2.1.75" evidence="3 9"/>
<sequence length="281" mass="29912">MSLSHHTPPARRAIVTRPERDAAKWVVGLHARGIEAVALPLITIAGCSDPDAVAALRQAREGWSHYRAVMFVSANAVRYFFESNRPPAQYPLGDIAIKTRAWSPGPGTAQALRECGLPAEDIDQPAATAGQFDSESLWEQVQPQVRPGDRILIVRGSQGDADGPGDTAQGGTGREWLAQQIAAAGGQVDFVAAYERCAPQLTREQQALATEAATDGSLWLFSSSEAVAHLAAALPGQNWRDARALVTHPRIAQAADAAGFGAVRQCRPAFDDVVASIESHP</sequence>
<dbReference type="InterPro" id="IPR003754">
    <property type="entry name" value="4pyrrol_synth_uPrphyn_synth"/>
</dbReference>
<evidence type="ECO:0000256" key="2">
    <source>
        <dbReference type="ARBA" id="ARBA00008133"/>
    </source>
</evidence>
<protein>
    <recommendedName>
        <fullName evidence="7 9">Uroporphyrinogen-III synthase</fullName>
        <ecNumber evidence="3 9">4.2.1.75</ecNumber>
    </recommendedName>
</protein>
<comment type="catalytic activity">
    <reaction evidence="8 9">
        <text>hydroxymethylbilane = uroporphyrinogen III + H2O</text>
        <dbReference type="Rhea" id="RHEA:18965"/>
        <dbReference type="ChEBI" id="CHEBI:15377"/>
        <dbReference type="ChEBI" id="CHEBI:57308"/>
        <dbReference type="ChEBI" id="CHEBI:57845"/>
        <dbReference type="EC" id="4.2.1.75"/>
    </reaction>
</comment>
<dbReference type="STRING" id="187868.SAMN05192589_102292"/>
<evidence type="ECO:0000256" key="9">
    <source>
        <dbReference type="RuleBase" id="RU366031"/>
    </source>
</evidence>
<proteinExistence type="inferred from homology"/>
<evidence type="ECO:0000313" key="11">
    <source>
        <dbReference type="EMBL" id="SDC48697.1"/>
    </source>
</evidence>
<evidence type="ECO:0000259" key="10">
    <source>
        <dbReference type="Pfam" id="PF02602"/>
    </source>
</evidence>
<accession>A0A1G6LZZ6</accession>
<dbReference type="AlphaFoldDB" id="A0A1G6LZZ6"/>
<evidence type="ECO:0000256" key="3">
    <source>
        <dbReference type="ARBA" id="ARBA00013109"/>
    </source>
</evidence>
<dbReference type="Proteomes" id="UP000198781">
    <property type="component" value="Unassembled WGS sequence"/>
</dbReference>
<dbReference type="GO" id="GO:0006780">
    <property type="term" value="P:uroporphyrinogen III biosynthetic process"/>
    <property type="evidence" value="ECO:0007669"/>
    <property type="project" value="UniProtKB-UniRule"/>
</dbReference>
<dbReference type="PANTHER" id="PTHR38042:SF1">
    <property type="entry name" value="UROPORPHYRINOGEN-III SYNTHASE, CHLOROPLASTIC"/>
    <property type="match status" value="1"/>
</dbReference>
<name>A0A1G6LZZ6_9BURK</name>
<evidence type="ECO:0000256" key="7">
    <source>
        <dbReference type="ARBA" id="ARBA00040167"/>
    </source>
</evidence>
<dbReference type="InterPro" id="IPR039793">
    <property type="entry name" value="UROS/Hem4"/>
</dbReference>
<evidence type="ECO:0000256" key="8">
    <source>
        <dbReference type="ARBA" id="ARBA00048617"/>
    </source>
</evidence>
<feature type="domain" description="Tetrapyrrole biosynthesis uroporphyrinogen III synthase" evidence="10">
    <location>
        <begin position="26"/>
        <end position="266"/>
    </location>
</feature>
<dbReference type="InterPro" id="IPR036108">
    <property type="entry name" value="4pyrrol_syn_uPrphyn_synt_sf"/>
</dbReference>
<dbReference type="Gene3D" id="3.40.50.10090">
    <property type="match status" value="2"/>
</dbReference>
<dbReference type="UniPathway" id="UPA00251">
    <property type="reaction ID" value="UER00320"/>
</dbReference>
<reference evidence="11 12" key="1">
    <citation type="submission" date="2016-10" db="EMBL/GenBank/DDBJ databases">
        <authorList>
            <person name="de Groot N.N."/>
        </authorList>
    </citation>
    <scope>NUCLEOTIDE SEQUENCE [LARGE SCALE GENOMIC DNA]</scope>
    <source>
        <strain evidence="11 12">DSM 16619</strain>
    </source>
</reference>
<dbReference type="SUPFAM" id="SSF69618">
    <property type="entry name" value="HemD-like"/>
    <property type="match status" value="1"/>
</dbReference>
<dbReference type="PANTHER" id="PTHR38042">
    <property type="entry name" value="UROPORPHYRINOGEN-III SYNTHASE, CHLOROPLASTIC"/>
    <property type="match status" value="1"/>
</dbReference>
<keyword evidence="12" id="KW-1185">Reference proteome</keyword>
<dbReference type="EMBL" id="FMZC01000002">
    <property type="protein sequence ID" value="SDC48697.1"/>
    <property type="molecule type" value="Genomic_DNA"/>
</dbReference>
<comment type="pathway">
    <text evidence="1 9">Porphyrin-containing compound metabolism; protoporphyrin-IX biosynthesis; coproporphyrinogen-III from 5-aminolevulinate: step 3/4.</text>
</comment>
<dbReference type="GO" id="GO:0004852">
    <property type="term" value="F:uroporphyrinogen-III synthase activity"/>
    <property type="evidence" value="ECO:0007669"/>
    <property type="project" value="UniProtKB-UniRule"/>
</dbReference>
<evidence type="ECO:0000256" key="4">
    <source>
        <dbReference type="ARBA" id="ARBA00023239"/>
    </source>
</evidence>
<dbReference type="RefSeq" id="WP_092740602.1">
    <property type="nucleotide sequence ID" value="NZ_FMZC01000002.1"/>
</dbReference>
<gene>
    <name evidence="11" type="ORF">SAMN05192589_102292</name>
</gene>
<evidence type="ECO:0000313" key="12">
    <source>
        <dbReference type="Proteomes" id="UP000198781"/>
    </source>
</evidence>
<keyword evidence="4 9" id="KW-0456">Lyase</keyword>
<evidence type="ECO:0000256" key="5">
    <source>
        <dbReference type="ARBA" id="ARBA00023244"/>
    </source>
</evidence>
<evidence type="ECO:0000256" key="1">
    <source>
        <dbReference type="ARBA" id="ARBA00004772"/>
    </source>
</evidence>